<dbReference type="Gene3D" id="3.40.50.620">
    <property type="entry name" value="HUPs"/>
    <property type="match status" value="1"/>
</dbReference>
<dbReference type="Pfam" id="PF00582">
    <property type="entry name" value="Usp"/>
    <property type="match status" value="1"/>
</dbReference>
<proteinExistence type="inferred from homology"/>
<accession>A0A918FLL4</accession>
<sequence length="159" mass="16784">MTNAAPPAPIVVGTDGSPASGPAVRFALQESQLRRTSLRAVCAYDFTTRYSGLAWPAASGFHDLETQLRDVTWEAVTRTLQEAREQVGGAPVEVEVRVEPGRPSQVLLDASDDACLLVVGSRGSGAWGRLMLGSTSTEVVHHAQIPVVVVPVGRPGQGQ</sequence>
<dbReference type="RefSeq" id="WP_189943059.1">
    <property type="nucleotide sequence ID" value="NZ_BMSX01000027.1"/>
</dbReference>
<dbReference type="PANTHER" id="PTHR46553">
    <property type="entry name" value="ADENINE NUCLEOTIDE ALPHA HYDROLASES-LIKE SUPERFAMILY PROTEIN"/>
    <property type="match status" value="1"/>
</dbReference>
<reference evidence="3" key="2">
    <citation type="submission" date="2020-09" db="EMBL/GenBank/DDBJ databases">
        <authorList>
            <person name="Sun Q."/>
            <person name="Ohkuma M."/>
        </authorList>
    </citation>
    <scope>NUCLEOTIDE SEQUENCE</scope>
    <source>
        <strain evidence="3">JCM 4346</strain>
    </source>
</reference>
<dbReference type="PANTHER" id="PTHR46553:SF3">
    <property type="entry name" value="ADENINE NUCLEOTIDE ALPHA HYDROLASES-LIKE SUPERFAMILY PROTEIN"/>
    <property type="match status" value="1"/>
</dbReference>
<dbReference type="InterPro" id="IPR006015">
    <property type="entry name" value="Universal_stress_UspA"/>
</dbReference>
<dbReference type="InterPro" id="IPR014729">
    <property type="entry name" value="Rossmann-like_a/b/a_fold"/>
</dbReference>
<organism evidence="3 4">
    <name type="scientific">Streptomyces aurantiogriseus</name>
    <dbReference type="NCBI Taxonomy" id="66870"/>
    <lineage>
        <taxon>Bacteria</taxon>
        <taxon>Bacillati</taxon>
        <taxon>Actinomycetota</taxon>
        <taxon>Actinomycetes</taxon>
        <taxon>Kitasatosporales</taxon>
        <taxon>Streptomycetaceae</taxon>
        <taxon>Streptomyces</taxon>
    </lineage>
</organism>
<evidence type="ECO:0000313" key="3">
    <source>
        <dbReference type="EMBL" id="GGR52098.1"/>
    </source>
</evidence>
<dbReference type="Proteomes" id="UP000658320">
    <property type="component" value="Unassembled WGS sequence"/>
</dbReference>
<evidence type="ECO:0000313" key="4">
    <source>
        <dbReference type="Proteomes" id="UP000658320"/>
    </source>
</evidence>
<evidence type="ECO:0000259" key="2">
    <source>
        <dbReference type="Pfam" id="PF00582"/>
    </source>
</evidence>
<dbReference type="EMBL" id="BMSX01000027">
    <property type="protein sequence ID" value="GGR52098.1"/>
    <property type="molecule type" value="Genomic_DNA"/>
</dbReference>
<evidence type="ECO:0000256" key="1">
    <source>
        <dbReference type="ARBA" id="ARBA00008791"/>
    </source>
</evidence>
<name>A0A918FLL4_9ACTN</name>
<keyword evidence="4" id="KW-1185">Reference proteome</keyword>
<comment type="caution">
    <text evidence="3">The sequence shown here is derived from an EMBL/GenBank/DDBJ whole genome shotgun (WGS) entry which is preliminary data.</text>
</comment>
<feature type="domain" description="UspA" evidence="2">
    <location>
        <begin position="9"/>
        <end position="151"/>
    </location>
</feature>
<dbReference type="InterPro" id="IPR006016">
    <property type="entry name" value="UspA"/>
</dbReference>
<comment type="similarity">
    <text evidence="1">Belongs to the universal stress protein A family.</text>
</comment>
<protein>
    <recommendedName>
        <fullName evidence="2">UspA domain-containing protein</fullName>
    </recommendedName>
</protein>
<reference evidence="3" key="1">
    <citation type="journal article" date="2014" name="Int. J. Syst. Evol. Microbiol.">
        <title>Complete genome sequence of Corynebacterium casei LMG S-19264T (=DSM 44701T), isolated from a smear-ripened cheese.</title>
        <authorList>
            <consortium name="US DOE Joint Genome Institute (JGI-PGF)"/>
            <person name="Walter F."/>
            <person name="Albersmeier A."/>
            <person name="Kalinowski J."/>
            <person name="Ruckert C."/>
        </authorList>
    </citation>
    <scope>NUCLEOTIDE SEQUENCE</scope>
    <source>
        <strain evidence="3">JCM 4346</strain>
    </source>
</reference>
<gene>
    <name evidence="3" type="ORF">GCM10010251_81500</name>
</gene>
<dbReference type="PRINTS" id="PR01438">
    <property type="entry name" value="UNVRSLSTRESS"/>
</dbReference>
<dbReference type="SUPFAM" id="SSF52402">
    <property type="entry name" value="Adenine nucleotide alpha hydrolases-like"/>
    <property type="match status" value="1"/>
</dbReference>
<dbReference type="AlphaFoldDB" id="A0A918FLL4"/>